<organism evidence="13 14">
    <name type="scientific">Leptolyngbya foveolarum</name>
    <dbReference type="NCBI Taxonomy" id="47253"/>
    <lineage>
        <taxon>Bacteria</taxon>
        <taxon>Bacillati</taxon>
        <taxon>Cyanobacteriota</taxon>
        <taxon>Cyanophyceae</taxon>
        <taxon>Leptolyngbyales</taxon>
        <taxon>Leptolyngbyaceae</taxon>
        <taxon>Leptolyngbya group</taxon>
        <taxon>Leptolyngbya</taxon>
    </lineage>
</organism>
<dbReference type="GO" id="GO:0046872">
    <property type="term" value="F:metal ion binding"/>
    <property type="evidence" value="ECO:0007669"/>
    <property type="project" value="UniProtKB-UniRule"/>
</dbReference>
<dbReference type="InterPro" id="IPR008284">
    <property type="entry name" value="MoCF_biosynth_CS"/>
</dbReference>
<dbReference type="FunFam" id="2.170.190.11:FF:000001">
    <property type="entry name" value="Molybdopterin molybdenumtransferase"/>
    <property type="match status" value="1"/>
</dbReference>
<evidence type="ECO:0000256" key="2">
    <source>
        <dbReference type="ARBA" id="ARBA00002901"/>
    </source>
</evidence>
<dbReference type="UniPathway" id="UPA00344"/>
<evidence type="ECO:0000256" key="1">
    <source>
        <dbReference type="ARBA" id="ARBA00001946"/>
    </source>
</evidence>
<gene>
    <name evidence="13" type="ORF">DCF25_21135</name>
</gene>
<evidence type="ECO:0000256" key="6">
    <source>
        <dbReference type="ARBA" id="ARBA00022679"/>
    </source>
</evidence>
<comment type="function">
    <text evidence="2 11">Catalyzes the insertion of molybdate into adenylated molybdopterin with the concomitant release of AMP.</text>
</comment>
<dbReference type="SUPFAM" id="SSF63882">
    <property type="entry name" value="MoeA N-terminal region -like"/>
    <property type="match status" value="1"/>
</dbReference>
<dbReference type="AlphaFoldDB" id="A0A2W4TQP1"/>
<feature type="domain" description="MoaB/Mog" evidence="12">
    <location>
        <begin position="176"/>
        <end position="322"/>
    </location>
</feature>
<evidence type="ECO:0000256" key="7">
    <source>
        <dbReference type="ARBA" id="ARBA00022723"/>
    </source>
</evidence>
<dbReference type="InterPro" id="IPR001453">
    <property type="entry name" value="MoaB/Mog_dom"/>
</dbReference>
<reference evidence="13 14" key="2">
    <citation type="submission" date="2018-06" db="EMBL/GenBank/DDBJ databases">
        <title>Metagenomic assembly of (sub)arctic Cyanobacteria and their associated microbiome from non-axenic cultures.</title>
        <authorList>
            <person name="Baurain D."/>
        </authorList>
    </citation>
    <scope>NUCLEOTIDE SEQUENCE [LARGE SCALE GENOMIC DNA]</scope>
    <source>
        <strain evidence="13">ULC129bin1</strain>
    </source>
</reference>
<evidence type="ECO:0000256" key="11">
    <source>
        <dbReference type="RuleBase" id="RU365090"/>
    </source>
</evidence>
<keyword evidence="5 11" id="KW-0500">Molybdenum</keyword>
<comment type="similarity">
    <text evidence="4 11">Belongs to the MoeA family.</text>
</comment>
<dbReference type="InterPro" id="IPR038987">
    <property type="entry name" value="MoeA-like"/>
</dbReference>
<dbReference type="SUPFAM" id="SSF53218">
    <property type="entry name" value="Molybdenum cofactor biosynthesis proteins"/>
    <property type="match status" value="1"/>
</dbReference>
<dbReference type="Pfam" id="PF00994">
    <property type="entry name" value="MoCF_biosynth"/>
    <property type="match status" value="1"/>
</dbReference>
<keyword evidence="8 11" id="KW-0460">Magnesium</keyword>
<evidence type="ECO:0000256" key="10">
    <source>
        <dbReference type="ARBA" id="ARBA00047317"/>
    </source>
</evidence>
<proteinExistence type="inferred from homology"/>
<dbReference type="FunFam" id="3.40.980.10:FF:000004">
    <property type="entry name" value="Molybdopterin molybdenumtransferase"/>
    <property type="match status" value="1"/>
</dbReference>
<comment type="pathway">
    <text evidence="3 11">Cofactor biosynthesis; molybdopterin biosynthesis.</text>
</comment>
<evidence type="ECO:0000256" key="8">
    <source>
        <dbReference type="ARBA" id="ARBA00022842"/>
    </source>
</evidence>
<evidence type="ECO:0000313" key="14">
    <source>
        <dbReference type="Proteomes" id="UP000249354"/>
    </source>
</evidence>
<dbReference type="GO" id="GO:0006777">
    <property type="term" value="P:Mo-molybdopterin cofactor biosynthetic process"/>
    <property type="evidence" value="ECO:0007669"/>
    <property type="project" value="UniProtKB-UniRule"/>
</dbReference>
<dbReference type="CDD" id="cd00887">
    <property type="entry name" value="MoeA"/>
    <property type="match status" value="1"/>
</dbReference>
<comment type="cofactor">
    <cofactor evidence="1 11">
        <name>Mg(2+)</name>
        <dbReference type="ChEBI" id="CHEBI:18420"/>
    </cofactor>
</comment>
<comment type="caution">
    <text evidence="13">The sequence shown here is derived from an EMBL/GenBank/DDBJ whole genome shotgun (WGS) entry which is preliminary data.</text>
</comment>
<dbReference type="GO" id="GO:0005829">
    <property type="term" value="C:cytosol"/>
    <property type="evidence" value="ECO:0007669"/>
    <property type="project" value="TreeGrafter"/>
</dbReference>
<evidence type="ECO:0000259" key="12">
    <source>
        <dbReference type="SMART" id="SM00852"/>
    </source>
</evidence>
<protein>
    <recommendedName>
        <fullName evidence="11">Molybdopterin molybdenumtransferase</fullName>
        <ecNumber evidence="11">2.10.1.1</ecNumber>
    </recommendedName>
</protein>
<evidence type="ECO:0000256" key="3">
    <source>
        <dbReference type="ARBA" id="ARBA00005046"/>
    </source>
</evidence>
<keyword evidence="6 11" id="KW-0808">Transferase</keyword>
<dbReference type="SMART" id="SM00852">
    <property type="entry name" value="MoCF_biosynth"/>
    <property type="match status" value="1"/>
</dbReference>
<evidence type="ECO:0000313" key="13">
    <source>
        <dbReference type="EMBL" id="PZO09964.1"/>
    </source>
</evidence>
<dbReference type="Gene3D" id="2.40.340.10">
    <property type="entry name" value="MoeA, C-terminal, domain IV"/>
    <property type="match status" value="1"/>
</dbReference>
<dbReference type="InterPro" id="IPR036425">
    <property type="entry name" value="MoaB/Mog-like_dom_sf"/>
</dbReference>
<dbReference type="Gene3D" id="2.170.190.11">
    <property type="entry name" value="Molybdopterin biosynthesis moea protein, domain 3"/>
    <property type="match status" value="1"/>
</dbReference>
<dbReference type="InterPro" id="IPR036688">
    <property type="entry name" value="MoeA_C_domain_IV_sf"/>
</dbReference>
<dbReference type="PANTHER" id="PTHR10192">
    <property type="entry name" value="MOLYBDOPTERIN BIOSYNTHESIS PROTEIN"/>
    <property type="match status" value="1"/>
</dbReference>
<dbReference type="EC" id="2.10.1.1" evidence="11"/>
<dbReference type="InterPro" id="IPR005111">
    <property type="entry name" value="MoeA_C_domain_IV"/>
</dbReference>
<dbReference type="Gene3D" id="3.90.105.10">
    <property type="entry name" value="Molybdopterin biosynthesis moea protein, domain 2"/>
    <property type="match status" value="1"/>
</dbReference>
<reference evidence="14" key="1">
    <citation type="submission" date="2018-04" db="EMBL/GenBank/DDBJ databases">
        <authorList>
            <person name="Cornet L."/>
        </authorList>
    </citation>
    <scope>NUCLEOTIDE SEQUENCE [LARGE SCALE GENOMIC DNA]</scope>
</reference>
<evidence type="ECO:0000256" key="5">
    <source>
        <dbReference type="ARBA" id="ARBA00022505"/>
    </source>
</evidence>
<name>A0A2W4TQP1_9CYAN</name>
<dbReference type="EMBL" id="QBMC01000233">
    <property type="protein sequence ID" value="PZO09964.1"/>
    <property type="molecule type" value="Genomic_DNA"/>
</dbReference>
<comment type="catalytic activity">
    <reaction evidence="10">
        <text>adenylyl-molybdopterin + molybdate = Mo-molybdopterin + AMP + H(+)</text>
        <dbReference type="Rhea" id="RHEA:35047"/>
        <dbReference type="ChEBI" id="CHEBI:15378"/>
        <dbReference type="ChEBI" id="CHEBI:36264"/>
        <dbReference type="ChEBI" id="CHEBI:62727"/>
        <dbReference type="ChEBI" id="CHEBI:71302"/>
        <dbReference type="ChEBI" id="CHEBI:456215"/>
        <dbReference type="EC" id="2.10.1.1"/>
    </reaction>
</comment>
<evidence type="ECO:0000256" key="4">
    <source>
        <dbReference type="ARBA" id="ARBA00010763"/>
    </source>
</evidence>
<dbReference type="PANTHER" id="PTHR10192:SF5">
    <property type="entry name" value="GEPHYRIN"/>
    <property type="match status" value="1"/>
</dbReference>
<dbReference type="NCBIfam" id="TIGR00177">
    <property type="entry name" value="molyb_syn"/>
    <property type="match status" value="1"/>
</dbReference>
<evidence type="ECO:0000256" key="9">
    <source>
        <dbReference type="ARBA" id="ARBA00023150"/>
    </source>
</evidence>
<keyword evidence="9 11" id="KW-0501">Molybdenum cofactor biosynthesis</keyword>
<dbReference type="Pfam" id="PF03453">
    <property type="entry name" value="MoeA_N"/>
    <property type="match status" value="1"/>
</dbReference>
<dbReference type="Gene3D" id="3.40.980.10">
    <property type="entry name" value="MoaB/Mog-like domain"/>
    <property type="match status" value="1"/>
</dbReference>
<dbReference type="GO" id="GO:0061599">
    <property type="term" value="F:molybdopterin molybdotransferase activity"/>
    <property type="evidence" value="ECO:0007669"/>
    <property type="project" value="UniProtKB-UniRule"/>
</dbReference>
<dbReference type="Proteomes" id="UP000249354">
    <property type="component" value="Unassembled WGS sequence"/>
</dbReference>
<dbReference type="InterPro" id="IPR036135">
    <property type="entry name" value="MoeA_linker/N_sf"/>
</dbReference>
<dbReference type="SUPFAM" id="SSF63867">
    <property type="entry name" value="MoeA C-terminal domain-like"/>
    <property type="match status" value="1"/>
</dbReference>
<keyword evidence="7 11" id="KW-0479">Metal-binding</keyword>
<dbReference type="PROSITE" id="PS01079">
    <property type="entry name" value="MOCF_BIOSYNTHESIS_2"/>
    <property type="match status" value="1"/>
</dbReference>
<dbReference type="NCBIfam" id="NF045515">
    <property type="entry name" value="Glp_gephyrin"/>
    <property type="match status" value="1"/>
</dbReference>
<sequence length="412" mass="42754">MLTAAEAERLIFTLVEPVRAVESVPLADCLGRVLAVPVRSELDFPHWDNSAMDGYAVRAVDVQQVPVTLQVVAEIPAGTRPEVVIGPGQAARILTGAMMPEGADAVVMQEETAREAAEVTILAVPESGSFVRSRGSFYRAGAELLEAGRAIAPAEIALLAAAQQTQVAVYRRPRVAIISTGSELVEPGQPLGPGQIVDSNQYALAALVAQAGAVPVALGIVPDERAAVKGAIAAALSQADMVLSSGGVSVGDYDYVDAVLAELGATLHIRSVAVKPGKPLTVASFDYAQLSVVGRQVYFGLPGNPASAMVGFWRFVAPAIQRLSGLAGAPSVAFVWAKALTELKAGGKRETYLWGQLRATESGYEFARAVGSHSSGNLVNLANTSGLAVVPMGETHIAAGESVRVLVCKANI</sequence>
<accession>A0A2W4TQP1</accession>
<dbReference type="Pfam" id="PF03454">
    <property type="entry name" value="MoeA_C"/>
    <property type="match status" value="1"/>
</dbReference>
<dbReference type="InterPro" id="IPR005110">
    <property type="entry name" value="MoeA_linker/N"/>
</dbReference>